<keyword evidence="3" id="KW-1185">Reference proteome</keyword>
<comment type="caution">
    <text evidence="2">The sequence shown here is derived from an EMBL/GenBank/DDBJ whole genome shotgun (WGS) entry which is preliminary data.</text>
</comment>
<dbReference type="AlphaFoldDB" id="A0ABD0Z7D7"/>
<dbReference type="Proteomes" id="UP001558713">
    <property type="component" value="Unassembled WGS sequence"/>
</dbReference>
<dbReference type="InterPro" id="IPR001810">
    <property type="entry name" value="F-box_dom"/>
</dbReference>
<protein>
    <submittedName>
        <fullName evidence="2">F-box/kelch-repeat protein</fullName>
    </submittedName>
</protein>
<dbReference type="InterPro" id="IPR050354">
    <property type="entry name" value="F-box/kelch-repeat_ARATH"/>
</dbReference>
<gene>
    <name evidence="2" type="ORF">V5N11_016799</name>
</gene>
<dbReference type="PANTHER" id="PTHR24414">
    <property type="entry name" value="F-BOX/KELCH-REPEAT PROTEIN SKIP4"/>
    <property type="match status" value="1"/>
</dbReference>
<dbReference type="Gene3D" id="1.20.1280.50">
    <property type="match status" value="1"/>
</dbReference>
<name>A0ABD0Z7D7_CARAN</name>
<accession>A0ABD0Z7D7</accession>
<dbReference type="PROSITE" id="PS50181">
    <property type="entry name" value="FBOX"/>
    <property type="match status" value="1"/>
</dbReference>
<dbReference type="EMBL" id="JBANAX010000877">
    <property type="protein sequence ID" value="KAL1190418.1"/>
    <property type="molecule type" value="Genomic_DNA"/>
</dbReference>
<reference evidence="2 3" key="1">
    <citation type="submission" date="2024-04" db="EMBL/GenBank/DDBJ databases">
        <title>Genome assembly C_amara_ONT_v2.</title>
        <authorList>
            <person name="Yant L."/>
            <person name="Moore C."/>
            <person name="Slenker M."/>
        </authorList>
    </citation>
    <scope>NUCLEOTIDE SEQUENCE [LARGE SCALE GENOMIC DNA]</scope>
    <source>
        <tissue evidence="2">Leaf</tissue>
    </source>
</reference>
<evidence type="ECO:0000313" key="2">
    <source>
        <dbReference type="EMBL" id="KAL1190418.1"/>
    </source>
</evidence>
<evidence type="ECO:0000259" key="1">
    <source>
        <dbReference type="PROSITE" id="PS50181"/>
    </source>
</evidence>
<dbReference type="PANTHER" id="PTHR24414:SF184">
    <property type="entry name" value="GALACTOSE OXIDASE_KELCH REPEAT SUPERFAMILY PROTEIN"/>
    <property type="match status" value="1"/>
</dbReference>
<evidence type="ECO:0000313" key="3">
    <source>
        <dbReference type="Proteomes" id="UP001558713"/>
    </source>
</evidence>
<dbReference type="Pfam" id="PF00646">
    <property type="entry name" value="F-box"/>
    <property type="match status" value="1"/>
</dbReference>
<dbReference type="InterPro" id="IPR036047">
    <property type="entry name" value="F-box-like_dom_sf"/>
</dbReference>
<dbReference type="SUPFAM" id="SSF81383">
    <property type="entry name" value="F-box domain"/>
    <property type="match status" value="1"/>
</dbReference>
<proteinExistence type="predicted"/>
<feature type="domain" description="F-box" evidence="1">
    <location>
        <begin position="52"/>
        <end position="98"/>
    </location>
</feature>
<dbReference type="SMART" id="SM00256">
    <property type="entry name" value="FBOX"/>
    <property type="match status" value="1"/>
</dbReference>
<sequence length="172" mass="18859">MSNSAAEEPPHKRKKLSLVLTKIDRKLSDEKMSPARSPSSSLSLARSPLSSWSLLSSLPDEMILSCLARVSRSDQAAMSLVSKSYRSLMASPELYKTRSVLGCVENCFICLYVCLLTPPDPSPRWFIHRRGKPLFPIPSLPSQAPEASSVVVLDWGIYVIGGSIKGRPISDV</sequence>
<organism evidence="2 3">
    <name type="scientific">Cardamine amara subsp. amara</name>
    <dbReference type="NCBI Taxonomy" id="228776"/>
    <lineage>
        <taxon>Eukaryota</taxon>
        <taxon>Viridiplantae</taxon>
        <taxon>Streptophyta</taxon>
        <taxon>Embryophyta</taxon>
        <taxon>Tracheophyta</taxon>
        <taxon>Spermatophyta</taxon>
        <taxon>Magnoliopsida</taxon>
        <taxon>eudicotyledons</taxon>
        <taxon>Gunneridae</taxon>
        <taxon>Pentapetalae</taxon>
        <taxon>rosids</taxon>
        <taxon>malvids</taxon>
        <taxon>Brassicales</taxon>
        <taxon>Brassicaceae</taxon>
        <taxon>Cardamineae</taxon>
        <taxon>Cardamine</taxon>
    </lineage>
</organism>
<dbReference type="CDD" id="cd22152">
    <property type="entry name" value="F-box_AtAFR-like"/>
    <property type="match status" value="1"/>
</dbReference>